<dbReference type="InterPro" id="IPR036047">
    <property type="entry name" value="F-box-like_dom_sf"/>
</dbReference>
<dbReference type="PANTHER" id="PTHR39741:SF18">
    <property type="entry name" value="F-BOX DOMAIN CONTAINING PROTEIN, EXPRESSED"/>
    <property type="match status" value="1"/>
</dbReference>
<evidence type="ECO:0000259" key="2">
    <source>
        <dbReference type="Pfam" id="PF12937"/>
    </source>
</evidence>
<keyword evidence="4" id="KW-1185">Reference proteome</keyword>
<dbReference type="InterPro" id="IPR055336">
    <property type="entry name" value="At4g00755-like"/>
</dbReference>
<protein>
    <submittedName>
        <fullName evidence="3">F-box protein</fullName>
    </submittedName>
</protein>
<dbReference type="EMBL" id="PQIB02000008">
    <property type="protein sequence ID" value="RLN04630.1"/>
    <property type="molecule type" value="Genomic_DNA"/>
</dbReference>
<sequence>MAARKDAGGKGKGELNEHLTGRGEARLCRKIEEDDDGSCLLVVWVLLRWKGKGDRRDGCGSARISSSWCRLGPTCPRCGELGVCIGTPTAGGGTSWAAPTKTRGERRVELKHTSSSGSGPGCGLGQLRWQGPNAEGEKYHGYGGGHAAAAGVDFVERLGPDASATVFAALRDPADLARAAAVSRSWRTLVMAVHLSKIQCLRLFPEVSIFTSIEQSATSASSSNNGVNEEDAGSTATATAWENHRREQNV</sequence>
<feature type="domain" description="F-box" evidence="2">
    <location>
        <begin position="165"/>
        <end position="193"/>
    </location>
</feature>
<dbReference type="Proteomes" id="UP000275267">
    <property type="component" value="Unassembled WGS sequence"/>
</dbReference>
<dbReference type="Gene3D" id="1.20.1280.50">
    <property type="match status" value="1"/>
</dbReference>
<dbReference type="SUPFAM" id="SSF81383">
    <property type="entry name" value="F-box domain"/>
    <property type="match status" value="1"/>
</dbReference>
<organism evidence="3 4">
    <name type="scientific">Panicum miliaceum</name>
    <name type="common">Proso millet</name>
    <name type="synonym">Broomcorn millet</name>
    <dbReference type="NCBI Taxonomy" id="4540"/>
    <lineage>
        <taxon>Eukaryota</taxon>
        <taxon>Viridiplantae</taxon>
        <taxon>Streptophyta</taxon>
        <taxon>Embryophyta</taxon>
        <taxon>Tracheophyta</taxon>
        <taxon>Spermatophyta</taxon>
        <taxon>Magnoliopsida</taxon>
        <taxon>Liliopsida</taxon>
        <taxon>Poales</taxon>
        <taxon>Poaceae</taxon>
        <taxon>PACMAD clade</taxon>
        <taxon>Panicoideae</taxon>
        <taxon>Panicodae</taxon>
        <taxon>Paniceae</taxon>
        <taxon>Panicinae</taxon>
        <taxon>Panicum</taxon>
        <taxon>Panicum sect. Panicum</taxon>
    </lineage>
</organism>
<proteinExistence type="predicted"/>
<dbReference type="InterPro" id="IPR001810">
    <property type="entry name" value="F-box_dom"/>
</dbReference>
<feature type="region of interest" description="Disordered" evidence="1">
    <location>
        <begin position="218"/>
        <end position="250"/>
    </location>
</feature>
<gene>
    <name evidence="3" type="ORF">C2845_PM13G06810</name>
</gene>
<evidence type="ECO:0000256" key="1">
    <source>
        <dbReference type="SAM" id="MobiDB-lite"/>
    </source>
</evidence>
<dbReference type="PANTHER" id="PTHR39741">
    <property type="entry name" value="F-BOX DOMAIN CONTAINING PROTEIN, EXPRESSED"/>
    <property type="match status" value="1"/>
</dbReference>
<name>A0A3L6RJD4_PANMI</name>
<dbReference type="Pfam" id="PF12937">
    <property type="entry name" value="F-box-like"/>
    <property type="match status" value="1"/>
</dbReference>
<reference evidence="4" key="1">
    <citation type="journal article" date="2019" name="Nat. Commun.">
        <title>The genome of broomcorn millet.</title>
        <authorList>
            <person name="Zou C."/>
            <person name="Miki D."/>
            <person name="Li D."/>
            <person name="Tang Q."/>
            <person name="Xiao L."/>
            <person name="Rajput S."/>
            <person name="Deng P."/>
            <person name="Jia W."/>
            <person name="Huang R."/>
            <person name="Zhang M."/>
            <person name="Sun Y."/>
            <person name="Hu J."/>
            <person name="Fu X."/>
            <person name="Schnable P.S."/>
            <person name="Li F."/>
            <person name="Zhang H."/>
            <person name="Feng B."/>
            <person name="Zhu X."/>
            <person name="Liu R."/>
            <person name="Schnable J.C."/>
            <person name="Zhu J.-K."/>
            <person name="Zhang H."/>
        </authorList>
    </citation>
    <scope>NUCLEOTIDE SEQUENCE [LARGE SCALE GENOMIC DNA]</scope>
</reference>
<dbReference type="STRING" id="4540.A0A3L6RJD4"/>
<evidence type="ECO:0000313" key="3">
    <source>
        <dbReference type="EMBL" id="RLN04630.1"/>
    </source>
</evidence>
<comment type="caution">
    <text evidence="3">The sequence shown here is derived from an EMBL/GenBank/DDBJ whole genome shotgun (WGS) entry which is preliminary data.</text>
</comment>
<accession>A0A3L6RJD4</accession>
<evidence type="ECO:0000313" key="4">
    <source>
        <dbReference type="Proteomes" id="UP000275267"/>
    </source>
</evidence>
<dbReference type="AlphaFoldDB" id="A0A3L6RJD4"/>